<protein>
    <submittedName>
        <fullName evidence="1">Uncharacterized protein</fullName>
    </submittedName>
</protein>
<organism evidence="1 2">
    <name type="scientific">Xanthomonas hortorum pv. carotae</name>
    <dbReference type="NCBI Taxonomy" id="487904"/>
    <lineage>
        <taxon>Bacteria</taxon>
        <taxon>Pseudomonadati</taxon>
        <taxon>Pseudomonadota</taxon>
        <taxon>Gammaproteobacteria</taxon>
        <taxon>Lysobacterales</taxon>
        <taxon>Lysobacteraceae</taxon>
        <taxon>Xanthomonas</taxon>
    </lineage>
</organism>
<dbReference type="Proteomes" id="UP000587508">
    <property type="component" value="Unassembled WGS sequence"/>
</dbReference>
<dbReference type="EMBL" id="CAJDKC010000004">
    <property type="protein sequence ID" value="CAD0356618.1"/>
    <property type="molecule type" value="Genomic_DNA"/>
</dbReference>
<reference evidence="1 2" key="1">
    <citation type="submission" date="2020-07" db="EMBL/GenBank/DDBJ databases">
        <authorList>
            <person name="Pothier F. J."/>
        </authorList>
    </citation>
    <scope>NUCLEOTIDE SEQUENCE [LARGE SCALE GENOMIC DNA]</scope>
    <source>
        <strain evidence="1 2">CFBP 7900</strain>
    </source>
</reference>
<dbReference type="AlphaFoldDB" id="A0A6V7F023"/>
<proteinExistence type="predicted"/>
<dbReference type="EMBL" id="CAJDKC010000004">
    <property type="protein sequence ID" value="CAD0356612.1"/>
    <property type="molecule type" value="Genomic_DNA"/>
</dbReference>
<accession>A0A6V7F023</accession>
<evidence type="ECO:0000313" key="2">
    <source>
        <dbReference type="Proteomes" id="UP000587508"/>
    </source>
</evidence>
<dbReference type="RefSeq" id="WP_023905876.1">
    <property type="nucleotide sequence ID" value="NZ_CAJDKC010000004.1"/>
</dbReference>
<sequence>MNATTVVLYSDRNDPIALKALDEANPEIACIHVDQLIPLLSRRDWPKVLDIATTADIEAMFAGAKIINRAFTLSGTELSSCLSAWGVDERWFHVRLQDLLKLGSRVSYDTGVRGVSRSLLPLNAQWFEMKRFLPDLSTPAFEYGFGYEHPDISALACPLQKSVWSLFDWKVERHLSPDEAKRHQFFVEAPKGVPLIACFAGDALEVFWPRERVDVDLGQVNEVVDAAKRVFCAEAGEVLLYAEDRSLRFYAFSPHLLSVAEEPAFQSMLSNWLVPPHLDAVRSLADAAPRIVH</sequence>
<gene>
    <name evidence="1" type="ORF">CFBP7900_28660</name>
</gene>
<comment type="caution">
    <text evidence="1">The sequence shown here is derived from an EMBL/GenBank/DDBJ whole genome shotgun (WGS) entry which is preliminary data.</text>
</comment>
<name>A0A6V7F023_9XANT</name>
<evidence type="ECO:0000313" key="1">
    <source>
        <dbReference type="EMBL" id="CAD0356618.1"/>
    </source>
</evidence>